<dbReference type="InterPro" id="IPR055355">
    <property type="entry name" value="ZP-C"/>
</dbReference>
<reference evidence="4 5" key="1">
    <citation type="journal article" date="2024" name="BMC Genomics">
        <title>Genome assembly of redclaw crayfish (Cherax quadricarinatus) provides insights into its immune adaptation and hypoxia tolerance.</title>
        <authorList>
            <person name="Liu Z."/>
            <person name="Zheng J."/>
            <person name="Li H."/>
            <person name="Fang K."/>
            <person name="Wang S."/>
            <person name="He J."/>
            <person name="Zhou D."/>
            <person name="Weng S."/>
            <person name="Chi M."/>
            <person name="Gu Z."/>
            <person name="He J."/>
            <person name="Li F."/>
            <person name="Wang M."/>
        </authorList>
    </citation>
    <scope>NUCLEOTIDE SEQUENCE [LARGE SCALE GENOMIC DNA]</scope>
    <source>
        <strain evidence="4">ZL_2023a</strain>
    </source>
</reference>
<evidence type="ECO:0000256" key="2">
    <source>
        <dbReference type="SAM" id="MobiDB-lite"/>
    </source>
</evidence>
<protein>
    <recommendedName>
        <fullName evidence="3">ZP domain-containing protein</fullName>
    </recommendedName>
</protein>
<dbReference type="EMBL" id="JARKIK010000007">
    <property type="protein sequence ID" value="KAK8750762.1"/>
    <property type="molecule type" value="Genomic_DNA"/>
</dbReference>
<feature type="region of interest" description="Disordered" evidence="2">
    <location>
        <begin position="203"/>
        <end position="247"/>
    </location>
</feature>
<dbReference type="PANTHER" id="PTHR46560:SF4">
    <property type="entry name" value="DUSKY"/>
    <property type="match status" value="1"/>
</dbReference>
<keyword evidence="5" id="KW-1185">Reference proteome</keyword>
<dbReference type="InterPro" id="IPR001507">
    <property type="entry name" value="ZP_dom"/>
</dbReference>
<dbReference type="InterPro" id="IPR042235">
    <property type="entry name" value="ZP-C_dom"/>
</dbReference>
<proteinExistence type="predicted"/>
<keyword evidence="1" id="KW-1015">Disulfide bond</keyword>
<organism evidence="4 5">
    <name type="scientific">Cherax quadricarinatus</name>
    <name type="common">Australian red claw crayfish</name>
    <dbReference type="NCBI Taxonomy" id="27406"/>
    <lineage>
        <taxon>Eukaryota</taxon>
        <taxon>Metazoa</taxon>
        <taxon>Ecdysozoa</taxon>
        <taxon>Arthropoda</taxon>
        <taxon>Crustacea</taxon>
        <taxon>Multicrustacea</taxon>
        <taxon>Malacostraca</taxon>
        <taxon>Eumalacostraca</taxon>
        <taxon>Eucarida</taxon>
        <taxon>Decapoda</taxon>
        <taxon>Pleocyemata</taxon>
        <taxon>Astacidea</taxon>
        <taxon>Parastacoidea</taxon>
        <taxon>Parastacidae</taxon>
        <taxon>Cherax</taxon>
    </lineage>
</organism>
<evidence type="ECO:0000313" key="5">
    <source>
        <dbReference type="Proteomes" id="UP001445076"/>
    </source>
</evidence>
<evidence type="ECO:0000256" key="1">
    <source>
        <dbReference type="ARBA" id="ARBA00023157"/>
    </source>
</evidence>
<evidence type="ECO:0000259" key="3">
    <source>
        <dbReference type="PROSITE" id="PS51034"/>
    </source>
</evidence>
<comment type="caution">
    <text evidence="4">The sequence shown here is derived from an EMBL/GenBank/DDBJ whole genome shotgun (WGS) entry which is preliminary data.</text>
</comment>
<dbReference type="AlphaFoldDB" id="A0AAW0YGK5"/>
<dbReference type="Gene3D" id="2.60.40.4100">
    <property type="entry name" value="Zona pellucida, ZP-C domain"/>
    <property type="match status" value="1"/>
</dbReference>
<evidence type="ECO:0000313" key="4">
    <source>
        <dbReference type="EMBL" id="KAK8750762.1"/>
    </source>
</evidence>
<name>A0AAW0YGK5_CHEQU</name>
<gene>
    <name evidence="4" type="ORF">OTU49_015002</name>
</gene>
<feature type="non-terminal residue" evidence="4">
    <location>
        <position position="1"/>
    </location>
</feature>
<dbReference type="Pfam" id="PF00100">
    <property type="entry name" value="Zona_pellucida"/>
    <property type="match status" value="1"/>
</dbReference>
<dbReference type="Proteomes" id="UP001445076">
    <property type="component" value="Unassembled WGS sequence"/>
</dbReference>
<feature type="domain" description="ZP" evidence="3">
    <location>
        <begin position="1"/>
        <end position="199"/>
    </location>
</feature>
<dbReference type="PANTHER" id="PTHR46560">
    <property type="entry name" value="CYPHER, ISOFORM B"/>
    <property type="match status" value="1"/>
</dbReference>
<sequence>PGGPPYLENIIVIQNEPGIQEVWDTARGVRCVFDGALGRGDQSQTVKAALNVDMLEQHVVTFPADNKLASASLDIQIGRGPFAPSASGMVKIGELMTMVVGVEGLASADLLVRNCVAHDGSHQDPYQLTDEKGCVLGSRKKVLGSWQKTRETGNPKIPVLAFSHFQAFKFPDKNDVYIECQVDLCSEICPVCPEDGVVRKKRSLPIPSREGSSSRWEDEEEHGEVEGREGDSIVPGNSINRSGRKNESDGEVVRLARKLRVISPEDYSLLRDSPITLVAKDTGANPGDMCMSISSFVAGLV</sequence>
<feature type="non-terminal residue" evidence="4">
    <location>
        <position position="301"/>
    </location>
</feature>
<dbReference type="PROSITE" id="PS51034">
    <property type="entry name" value="ZP_2"/>
    <property type="match status" value="1"/>
</dbReference>
<accession>A0AAW0YGK5</accession>